<dbReference type="EMBL" id="VWRR01000003">
    <property type="protein sequence ID" value="KAF6004450.1"/>
    <property type="molecule type" value="Genomic_DNA"/>
</dbReference>
<organism evidence="8 9">
    <name type="scientific">Cyanidiococcus yangmingshanensis</name>
    <dbReference type="NCBI Taxonomy" id="2690220"/>
    <lineage>
        <taxon>Eukaryota</taxon>
        <taxon>Rhodophyta</taxon>
        <taxon>Bangiophyceae</taxon>
        <taxon>Cyanidiales</taxon>
        <taxon>Cyanidiaceae</taxon>
        <taxon>Cyanidiococcus</taxon>
    </lineage>
</organism>
<evidence type="ECO:0000313" key="9">
    <source>
        <dbReference type="Proteomes" id="UP000530660"/>
    </source>
</evidence>
<dbReference type="Pfam" id="PF01566">
    <property type="entry name" value="Nramp"/>
    <property type="match status" value="2"/>
</dbReference>
<dbReference type="Proteomes" id="UP000530660">
    <property type="component" value="Unassembled WGS sequence"/>
</dbReference>
<dbReference type="AlphaFoldDB" id="A0A7J7INZ7"/>
<dbReference type="PRINTS" id="PR00447">
    <property type="entry name" value="NATRESASSCMP"/>
</dbReference>
<feature type="compositionally biased region" description="Acidic residues" evidence="6">
    <location>
        <begin position="256"/>
        <end position="266"/>
    </location>
</feature>
<feature type="transmembrane region" description="Helical" evidence="7">
    <location>
        <begin position="694"/>
        <end position="718"/>
    </location>
</feature>
<feature type="transmembrane region" description="Helical" evidence="7">
    <location>
        <begin position="141"/>
        <end position="160"/>
    </location>
</feature>
<feature type="transmembrane region" description="Helical" evidence="7">
    <location>
        <begin position="619"/>
        <end position="641"/>
    </location>
</feature>
<sequence length="719" mass="77059">MERDAVVVRSYGIGWRRRLRRYAQVFRRAWRYMGPGWLVCVAYLDPGNMFSDILSGSQYAYSQLWVIWWSQWFALFVGWLCARLVLVSAPLEDFATAERKHYRKPGAARYLLWLFAELVVVVADIPEVIGFAFGMNILTGVPVWVGVLLSFVATSLVLLLELGDFRLVEATVALCVFALGIVLLVSLARSGLDGKQFILGWLVPTFQGGQSVYDALSIIGSVVMPHNLYLQTGSLIAHHTAAFVALDIIEKVQQDEQGDEKAEESELTSSLSENVDGDQNPLDDLESALSEPSPSLPTEGPTGGCLPGKSGCVESTSAAEACCPCGHESPGAATTGVPARATDVSAASRKLDRYDLSSEDSTESLDAGIQPASGVCVSSRQTCEGVNARRHAPFQDSCHAGDASWILNGWQLEQRAEMMRGQQPATRIDGKDGETGSIFPVDVVDVPDIRLSPDSDAPYDEIRANSICGKRSGQENIGDAQSIGDDPDGCPACAPVSLPAIGPVILELVLPTCFAFFVNAAATSIAAEHVHPSASQATVNLGLYNFCQFLPFEGACVLWGLILLISGTASTVTTTLTGSYVMSGFLHMRIPLLLRAALARGLAIMPALVVAATSGPATVNAIIGVVNTTLSVGLPIVLVPLLRCSHERKALHWFPHAAGWLFTAFIFGLNLYGLCAPQGGMFGLYTGSTSNFTWSVQANILQDLVILLYVGVVAWLALA</sequence>
<evidence type="ECO:0000256" key="4">
    <source>
        <dbReference type="ARBA" id="ARBA00022989"/>
    </source>
</evidence>
<evidence type="ECO:0000256" key="2">
    <source>
        <dbReference type="ARBA" id="ARBA00022448"/>
    </source>
</evidence>
<feature type="transmembrane region" description="Helical" evidence="7">
    <location>
        <begin position="110"/>
        <end position="135"/>
    </location>
</feature>
<keyword evidence="5 7" id="KW-0472">Membrane</keyword>
<evidence type="ECO:0000256" key="1">
    <source>
        <dbReference type="ARBA" id="ARBA00004141"/>
    </source>
</evidence>
<dbReference type="GO" id="GO:0005886">
    <property type="term" value="C:plasma membrane"/>
    <property type="evidence" value="ECO:0007669"/>
    <property type="project" value="TreeGrafter"/>
</dbReference>
<dbReference type="PANTHER" id="PTHR11706:SF33">
    <property type="entry name" value="NATURAL RESISTANCE-ASSOCIATED MACROPHAGE PROTEIN 2"/>
    <property type="match status" value="1"/>
</dbReference>
<keyword evidence="4 7" id="KW-1133">Transmembrane helix</keyword>
<feature type="transmembrane region" description="Helical" evidence="7">
    <location>
        <begin position="653"/>
        <end position="674"/>
    </location>
</feature>
<gene>
    <name evidence="8" type="primary">NRAMP1_1</name>
    <name evidence="8" type="ORF">F1559_002458</name>
</gene>
<feature type="region of interest" description="Disordered" evidence="6">
    <location>
        <begin position="255"/>
        <end position="305"/>
    </location>
</feature>
<evidence type="ECO:0000256" key="7">
    <source>
        <dbReference type="SAM" id="Phobius"/>
    </source>
</evidence>
<proteinExistence type="predicted"/>
<protein>
    <submittedName>
        <fullName evidence="8">Metal transporter nramp1</fullName>
    </submittedName>
</protein>
<evidence type="ECO:0000313" key="8">
    <source>
        <dbReference type="EMBL" id="KAF6004450.1"/>
    </source>
</evidence>
<reference evidence="8 9" key="1">
    <citation type="journal article" date="2020" name="J. Phycol.">
        <title>Comparative genome analysis reveals Cyanidiococcus gen. nov., a new extremophilic red algal genus sister to Cyanidioschyzon (Cyanidioschyzonaceae, Rhodophyta).</title>
        <authorList>
            <person name="Liu S.-L."/>
            <person name="Chiang Y.-R."/>
            <person name="Yoon H.S."/>
            <person name="Fu H.-Y."/>
        </authorList>
    </citation>
    <scope>NUCLEOTIDE SEQUENCE [LARGE SCALE GENOMIC DNA]</scope>
    <source>
        <strain evidence="8 9">THAL066</strain>
    </source>
</reference>
<feature type="transmembrane region" description="Helical" evidence="7">
    <location>
        <begin position="557"/>
        <end position="580"/>
    </location>
</feature>
<accession>A0A7J7INZ7</accession>
<feature type="transmembrane region" description="Helical" evidence="7">
    <location>
        <begin position="64"/>
        <end position="89"/>
    </location>
</feature>
<dbReference type="GO" id="GO:0034755">
    <property type="term" value="P:iron ion transmembrane transport"/>
    <property type="evidence" value="ECO:0007669"/>
    <property type="project" value="TreeGrafter"/>
</dbReference>
<dbReference type="OrthoDB" id="409173at2759"/>
<feature type="transmembrane region" description="Helical" evidence="7">
    <location>
        <begin position="592"/>
        <end position="613"/>
    </location>
</feature>
<keyword evidence="2" id="KW-0813">Transport</keyword>
<evidence type="ECO:0000256" key="5">
    <source>
        <dbReference type="ARBA" id="ARBA00023136"/>
    </source>
</evidence>
<dbReference type="GO" id="GO:0005384">
    <property type="term" value="F:manganese ion transmembrane transporter activity"/>
    <property type="evidence" value="ECO:0007669"/>
    <property type="project" value="TreeGrafter"/>
</dbReference>
<feature type="transmembrane region" description="Helical" evidence="7">
    <location>
        <begin position="167"/>
        <end position="188"/>
    </location>
</feature>
<feature type="compositionally biased region" description="Low complexity" evidence="6">
    <location>
        <begin position="287"/>
        <end position="300"/>
    </location>
</feature>
<feature type="transmembrane region" description="Helical" evidence="7">
    <location>
        <begin position="25"/>
        <end position="44"/>
    </location>
</feature>
<keyword evidence="3 7" id="KW-0812">Transmembrane</keyword>
<dbReference type="GO" id="GO:0015086">
    <property type="term" value="F:cadmium ion transmembrane transporter activity"/>
    <property type="evidence" value="ECO:0007669"/>
    <property type="project" value="TreeGrafter"/>
</dbReference>
<comment type="subcellular location">
    <subcellularLocation>
        <location evidence="1">Membrane</location>
        <topology evidence="1">Multi-pass membrane protein</topology>
    </subcellularLocation>
</comment>
<name>A0A7J7INZ7_9RHOD</name>
<comment type="caution">
    <text evidence="8">The sequence shown here is derived from an EMBL/GenBank/DDBJ whole genome shotgun (WGS) entry which is preliminary data.</text>
</comment>
<dbReference type="InterPro" id="IPR001046">
    <property type="entry name" value="NRAMP_fam"/>
</dbReference>
<evidence type="ECO:0000256" key="6">
    <source>
        <dbReference type="SAM" id="MobiDB-lite"/>
    </source>
</evidence>
<evidence type="ECO:0000256" key="3">
    <source>
        <dbReference type="ARBA" id="ARBA00022692"/>
    </source>
</evidence>
<dbReference type="NCBIfam" id="NF037982">
    <property type="entry name" value="Nramp_1"/>
    <property type="match status" value="1"/>
</dbReference>
<dbReference type="PANTHER" id="PTHR11706">
    <property type="entry name" value="SOLUTE CARRIER PROTEIN FAMILY 11 MEMBER"/>
    <property type="match status" value="1"/>
</dbReference>
<keyword evidence="9" id="KW-1185">Reference proteome</keyword>